<name>A0A328DYH3_9ASTE</name>
<comment type="caution">
    <text evidence="1">The sequence shown here is derived from an EMBL/GenBank/DDBJ whole genome shotgun (WGS) entry which is preliminary data.</text>
</comment>
<sequence length="113" mass="12958">MVINGIRLIRKNVLFSRKEIASHIHRAFLNKKSCFHRSIANRNFNQRKANPMSLRDVRKFGTSIRAKIESSSNHIYGSGFPLIETSVCNGSMETRFLIEKSSVYVIGYFFSGK</sequence>
<protein>
    <submittedName>
        <fullName evidence="1">Uncharacterized protein</fullName>
    </submittedName>
</protein>
<gene>
    <name evidence="1" type="ORF">DM860_015931</name>
</gene>
<accession>A0A328DYH3</accession>
<proteinExistence type="predicted"/>
<reference evidence="1 2" key="1">
    <citation type="submission" date="2018-06" db="EMBL/GenBank/DDBJ databases">
        <title>The Genome of Cuscuta australis (Dodder) Provides Insight into the Evolution of Plant Parasitism.</title>
        <authorList>
            <person name="Liu H."/>
        </authorList>
    </citation>
    <scope>NUCLEOTIDE SEQUENCE [LARGE SCALE GENOMIC DNA]</scope>
    <source>
        <strain evidence="2">cv. Yunnan</strain>
        <tissue evidence="1">Vines</tissue>
    </source>
</reference>
<dbReference type="EMBL" id="NQVE01000055">
    <property type="protein sequence ID" value="RAL50784.1"/>
    <property type="molecule type" value="Genomic_DNA"/>
</dbReference>
<evidence type="ECO:0000313" key="1">
    <source>
        <dbReference type="EMBL" id="RAL50784.1"/>
    </source>
</evidence>
<keyword evidence="2" id="KW-1185">Reference proteome</keyword>
<evidence type="ECO:0000313" key="2">
    <source>
        <dbReference type="Proteomes" id="UP000249390"/>
    </source>
</evidence>
<dbReference type="Proteomes" id="UP000249390">
    <property type="component" value="Unassembled WGS sequence"/>
</dbReference>
<dbReference type="AlphaFoldDB" id="A0A328DYH3"/>
<organism evidence="1 2">
    <name type="scientific">Cuscuta australis</name>
    <dbReference type="NCBI Taxonomy" id="267555"/>
    <lineage>
        <taxon>Eukaryota</taxon>
        <taxon>Viridiplantae</taxon>
        <taxon>Streptophyta</taxon>
        <taxon>Embryophyta</taxon>
        <taxon>Tracheophyta</taxon>
        <taxon>Spermatophyta</taxon>
        <taxon>Magnoliopsida</taxon>
        <taxon>eudicotyledons</taxon>
        <taxon>Gunneridae</taxon>
        <taxon>Pentapetalae</taxon>
        <taxon>asterids</taxon>
        <taxon>lamiids</taxon>
        <taxon>Solanales</taxon>
        <taxon>Convolvulaceae</taxon>
        <taxon>Cuscuteae</taxon>
        <taxon>Cuscuta</taxon>
        <taxon>Cuscuta subgen. Grammica</taxon>
        <taxon>Cuscuta sect. Cleistogrammica</taxon>
    </lineage>
</organism>